<name>A0A7I7SDH8_9MYCO</name>
<dbReference type="AlphaFoldDB" id="A0A7I7SDH8"/>
<accession>A0A7I7SDH8</accession>
<sequence length="116" mass="12655">MSNLSAFGPYSDDVYLPPGMVDFLPRGGTVDHSRGHHYVSLRDDGGVERALAAYFIGPDGHGYRVRQSVTYGDGNPVDPDTERIPETLDSEVIDLGEMNADQLASVMASDCPQLRR</sequence>
<evidence type="ECO:0000313" key="1">
    <source>
        <dbReference type="EMBL" id="OSC30602.1"/>
    </source>
</evidence>
<proteinExistence type="predicted"/>
<dbReference type="Proteomes" id="UP000193577">
    <property type="component" value="Unassembled WGS sequence"/>
</dbReference>
<evidence type="ECO:0000313" key="2">
    <source>
        <dbReference type="Proteomes" id="UP000193577"/>
    </source>
</evidence>
<keyword evidence="2" id="KW-1185">Reference proteome</keyword>
<dbReference type="EMBL" id="NCXO01000048">
    <property type="protein sequence ID" value="OSC30602.1"/>
    <property type="molecule type" value="Genomic_DNA"/>
</dbReference>
<reference evidence="1 2" key="1">
    <citation type="submission" date="2017-04" db="EMBL/GenBank/DDBJ databases">
        <title>The new phylogeny of genus Mycobacterium.</title>
        <authorList>
            <person name="Tortoli E."/>
            <person name="Trovato A."/>
            <person name="Cirillo D.M."/>
        </authorList>
    </citation>
    <scope>NUCLEOTIDE SEQUENCE [LARGE SCALE GENOMIC DNA]</scope>
    <source>
        <strain evidence="1 2">KCTC 19819</strain>
    </source>
</reference>
<comment type="caution">
    <text evidence="1">The sequence shown here is derived from an EMBL/GenBank/DDBJ whole genome shotgun (WGS) entry which is preliminary data.</text>
</comment>
<organism evidence="1 2">
    <name type="scientific">Mycolicibacillus koreensis</name>
    <dbReference type="NCBI Taxonomy" id="1069220"/>
    <lineage>
        <taxon>Bacteria</taxon>
        <taxon>Bacillati</taxon>
        <taxon>Actinomycetota</taxon>
        <taxon>Actinomycetes</taxon>
        <taxon>Mycobacteriales</taxon>
        <taxon>Mycobacteriaceae</taxon>
        <taxon>Mycolicibacillus</taxon>
    </lineage>
</organism>
<dbReference type="RefSeq" id="WP_085305177.1">
    <property type="nucleotide sequence ID" value="NZ_AP022594.1"/>
</dbReference>
<protein>
    <submittedName>
        <fullName evidence="1">Uncharacterized protein</fullName>
    </submittedName>
</protein>
<gene>
    <name evidence="1" type="ORF">B8W67_16835</name>
</gene>